<name>A0A085UVH5_PSESX</name>
<evidence type="ECO:0000256" key="1">
    <source>
        <dbReference type="ARBA" id="ARBA00023015"/>
    </source>
</evidence>
<keyword evidence="2 4" id="KW-0238">DNA-binding</keyword>
<reference evidence="6" key="1">
    <citation type="submission" date="2014-07" db="EMBL/GenBank/DDBJ databases">
        <title>Draft Genome Sequences of Environmental Pseudomonas syringae strains.</title>
        <authorList>
            <person name="Baltrus D.A."/>
            <person name="Berge O."/>
            <person name="Morris C."/>
        </authorList>
    </citation>
    <scope>NUCLEOTIDE SEQUENCE [LARGE SCALE GENOMIC DNA]</scope>
    <source>
        <strain evidence="6">CEB003</strain>
    </source>
</reference>
<sequence>MIKHSNTFYEILNCARSLIIAGGYNGFSYADIAEFVGIRKASIHHHFPTKVDLVRTLVIRYREEAEAGLGEIERHYPAPEDQLRAYMGYWQSCIGDATKGYCVCALMATQIPVLPQEVVIEVRTHFRALSAWLTSVLEQGLKQGSFTLRGDARVEAEAFMATVHGAMLSARAYGDPDMFGVITLPLIDRLVIKQ</sequence>
<evidence type="ECO:0000256" key="4">
    <source>
        <dbReference type="PROSITE-ProRule" id="PRU00335"/>
    </source>
</evidence>
<dbReference type="RefSeq" id="WP_020292292.1">
    <property type="nucleotide sequence ID" value="NZ_JPQT01000130.1"/>
</dbReference>
<dbReference type="PANTHER" id="PTHR47506:SF6">
    <property type="entry name" value="HTH-TYPE TRANSCRIPTIONAL REPRESSOR NEMR"/>
    <property type="match status" value="1"/>
</dbReference>
<dbReference type="InterPro" id="IPR011075">
    <property type="entry name" value="TetR_C"/>
</dbReference>
<dbReference type="Pfam" id="PF00440">
    <property type="entry name" value="TetR_N"/>
    <property type="match status" value="1"/>
</dbReference>
<dbReference type="InterPro" id="IPR009057">
    <property type="entry name" value="Homeodomain-like_sf"/>
</dbReference>
<keyword evidence="3" id="KW-0804">Transcription</keyword>
<dbReference type="PATRIC" id="fig|317.174.peg.4899"/>
<evidence type="ECO:0000259" key="5">
    <source>
        <dbReference type="PROSITE" id="PS50977"/>
    </source>
</evidence>
<protein>
    <submittedName>
        <fullName evidence="6">TetR family transcriptional regulator</fullName>
    </submittedName>
</protein>
<dbReference type="EMBL" id="JPQT01000130">
    <property type="protein sequence ID" value="KFE47188.1"/>
    <property type="molecule type" value="Genomic_DNA"/>
</dbReference>
<dbReference type="AlphaFoldDB" id="A0A085UVH5"/>
<feature type="DNA-binding region" description="H-T-H motif" evidence="4">
    <location>
        <begin position="28"/>
        <end position="47"/>
    </location>
</feature>
<dbReference type="PRINTS" id="PR00455">
    <property type="entry name" value="HTHTETR"/>
</dbReference>
<gene>
    <name evidence="6" type="ORF">IV02_23955</name>
</gene>
<dbReference type="SUPFAM" id="SSF46689">
    <property type="entry name" value="Homeodomain-like"/>
    <property type="match status" value="1"/>
</dbReference>
<dbReference type="Gene3D" id="1.10.357.10">
    <property type="entry name" value="Tetracycline Repressor, domain 2"/>
    <property type="match status" value="1"/>
</dbReference>
<proteinExistence type="predicted"/>
<dbReference type="Proteomes" id="UP000028643">
    <property type="component" value="Unassembled WGS sequence"/>
</dbReference>
<dbReference type="Pfam" id="PF16925">
    <property type="entry name" value="TetR_C_13"/>
    <property type="match status" value="1"/>
</dbReference>
<dbReference type="SUPFAM" id="SSF48498">
    <property type="entry name" value="Tetracyclin repressor-like, C-terminal domain"/>
    <property type="match status" value="1"/>
</dbReference>
<dbReference type="PANTHER" id="PTHR47506">
    <property type="entry name" value="TRANSCRIPTIONAL REGULATORY PROTEIN"/>
    <property type="match status" value="1"/>
</dbReference>
<dbReference type="InterPro" id="IPR001647">
    <property type="entry name" value="HTH_TetR"/>
</dbReference>
<dbReference type="PROSITE" id="PS50977">
    <property type="entry name" value="HTH_TETR_2"/>
    <property type="match status" value="1"/>
</dbReference>
<keyword evidence="1" id="KW-0805">Transcription regulation</keyword>
<evidence type="ECO:0000313" key="6">
    <source>
        <dbReference type="EMBL" id="KFE47188.1"/>
    </source>
</evidence>
<evidence type="ECO:0000256" key="3">
    <source>
        <dbReference type="ARBA" id="ARBA00023163"/>
    </source>
</evidence>
<feature type="domain" description="HTH tetR-type" evidence="5">
    <location>
        <begin position="5"/>
        <end position="65"/>
    </location>
</feature>
<accession>A0A085UVH5</accession>
<dbReference type="InterPro" id="IPR036271">
    <property type="entry name" value="Tet_transcr_reg_TetR-rel_C_sf"/>
</dbReference>
<comment type="caution">
    <text evidence="6">The sequence shown here is derived from an EMBL/GenBank/DDBJ whole genome shotgun (WGS) entry which is preliminary data.</text>
</comment>
<dbReference type="GO" id="GO:0003677">
    <property type="term" value="F:DNA binding"/>
    <property type="evidence" value="ECO:0007669"/>
    <property type="project" value="UniProtKB-UniRule"/>
</dbReference>
<organism evidence="6">
    <name type="scientific">Pseudomonas syringae</name>
    <dbReference type="NCBI Taxonomy" id="317"/>
    <lineage>
        <taxon>Bacteria</taxon>
        <taxon>Pseudomonadati</taxon>
        <taxon>Pseudomonadota</taxon>
        <taxon>Gammaproteobacteria</taxon>
        <taxon>Pseudomonadales</taxon>
        <taxon>Pseudomonadaceae</taxon>
        <taxon>Pseudomonas</taxon>
    </lineage>
</organism>
<evidence type="ECO:0000256" key="2">
    <source>
        <dbReference type="ARBA" id="ARBA00023125"/>
    </source>
</evidence>